<dbReference type="GO" id="GO:0005829">
    <property type="term" value="C:cytosol"/>
    <property type="evidence" value="ECO:0007669"/>
    <property type="project" value="InterPro"/>
</dbReference>
<evidence type="ECO:0000256" key="1">
    <source>
        <dbReference type="ARBA" id="ARBA00006641"/>
    </source>
</evidence>
<dbReference type="eggNOG" id="arCOG05850">
    <property type="taxonomic scope" value="Archaea"/>
</dbReference>
<dbReference type="Gene3D" id="3.40.630.20">
    <property type="entry name" value="Peptidase C15, pyroglutamyl peptidase I-like"/>
    <property type="match status" value="1"/>
</dbReference>
<dbReference type="EMBL" id="AOMA01000042">
    <property type="protein sequence ID" value="EMA43661.1"/>
    <property type="molecule type" value="Genomic_DNA"/>
</dbReference>
<evidence type="ECO:0000313" key="7">
    <source>
        <dbReference type="Proteomes" id="UP000011607"/>
    </source>
</evidence>
<evidence type="ECO:0000256" key="5">
    <source>
        <dbReference type="ARBA" id="ARBA00022807"/>
    </source>
</evidence>
<dbReference type="InterPro" id="IPR036440">
    <property type="entry name" value="Peptidase_C15-like_sf"/>
</dbReference>
<sequence length="213" mass="22894">MSDATVLVTGYEPFGEFETNPTDRIAQRLDEETIGGDGTTATVAGRELPVVFDEMEDELEALLEEHDPDIVCGLGLAAGRNALALERVGINLRDTAGTPDNDDREVTDEPVDTDGPNAYFATLPLREMKSTMQGAGVPTTLSTDAGTHLCNDFLYAARHRAKTGDREFRVGFVHTPFSHEAAARRDEGEPSMALAAMARGVREGLSVAVDALE</sequence>
<organism evidence="6 7">
    <name type="scientific">Halobiforma nitratireducens JCM 10879</name>
    <dbReference type="NCBI Taxonomy" id="1227454"/>
    <lineage>
        <taxon>Archaea</taxon>
        <taxon>Methanobacteriati</taxon>
        <taxon>Methanobacteriota</taxon>
        <taxon>Stenosarchaea group</taxon>
        <taxon>Halobacteria</taxon>
        <taxon>Halobacteriales</taxon>
        <taxon>Natrialbaceae</taxon>
        <taxon>Halobiforma</taxon>
    </lineage>
</organism>
<dbReference type="PRINTS" id="PR00706">
    <property type="entry name" value="PYROGLUPTASE"/>
</dbReference>
<dbReference type="STRING" id="1227454.C446_03209"/>
<accession>M0MD48</accession>
<evidence type="ECO:0000313" key="6">
    <source>
        <dbReference type="EMBL" id="EMA43661.1"/>
    </source>
</evidence>
<protein>
    <submittedName>
        <fullName evidence="6">Pyrrolidone-carboxylate peptidase</fullName>
    </submittedName>
</protein>
<keyword evidence="5" id="KW-0788">Thiol protease</keyword>
<dbReference type="Proteomes" id="UP000011607">
    <property type="component" value="Unassembled WGS sequence"/>
</dbReference>
<comment type="similarity">
    <text evidence="1">Belongs to the peptidase C15 family.</text>
</comment>
<dbReference type="CDD" id="cd00501">
    <property type="entry name" value="Peptidase_C15"/>
    <property type="match status" value="1"/>
</dbReference>
<reference evidence="6 7" key="1">
    <citation type="journal article" date="2014" name="PLoS Genet.">
        <title>Phylogenetically driven sequencing of extremely halophilic archaea reveals strategies for static and dynamic osmo-response.</title>
        <authorList>
            <person name="Becker E.A."/>
            <person name="Seitzer P.M."/>
            <person name="Tritt A."/>
            <person name="Larsen D."/>
            <person name="Krusor M."/>
            <person name="Yao A.I."/>
            <person name="Wu D."/>
            <person name="Madern D."/>
            <person name="Eisen J.A."/>
            <person name="Darling A.E."/>
            <person name="Facciotti M.T."/>
        </authorList>
    </citation>
    <scope>NUCLEOTIDE SEQUENCE [LARGE SCALE GENOMIC DNA]</scope>
    <source>
        <strain evidence="6 7">JCM 10879</strain>
    </source>
</reference>
<dbReference type="InterPro" id="IPR016125">
    <property type="entry name" value="Peptidase_C15-like"/>
</dbReference>
<evidence type="ECO:0000256" key="3">
    <source>
        <dbReference type="ARBA" id="ARBA00022670"/>
    </source>
</evidence>
<dbReference type="RefSeq" id="WP_006671608.1">
    <property type="nucleotide sequence ID" value="NZ_AOMA01000042.1"/>
</dbReference>
<keyword evidence="4" id="KW-0378">Hydrolase</keyword>
<dbReference type="InterPro" id="IPR000816">
    <property type="entry name" value="Peptidase_C15"/>
</dbReference>
<keyword evidence="7" id="KW-1185">Reference proteome</keyword>
<dbReference type="MEROPS" id="C15.001"/>
<name>M0MD48_9EURY</name>
<evidence type="ECO:0000256" key="4">
    <source>
        <dbReference type="ARBA" id="ARBA00022801"/>
    </source>
</evidence>
<dbReference type="AlphaFoldDB" id="M0MD48"/>
<dbReference type="GO" id="GO:0006508">
    <property type="term" value="P:proteolysis"/>
    <property type="evidence" value="ECO:0007669"/>
    <property type="project" value="UniProtKB-KW"/>
</dbReference>
<gene>
    <name evidence="6" type="ORF">C446_03209</name>
</gene>
<dbReference type="PANTHER" id="PTHR23402">
    <property type="entry name" value="PROTEASE FAMILY C15 PYROGLUTAMYL-PEPTIDASE I-RELATED"/>
    <property type="match status" value="1"/>
</dbReference>
<dbReference type="SUPFAM" id="SSF53182">
    <property type="entry name" value="Pyrrolidone carboxyl peptidase (pyroglutamate aminopeptidase)"/>
    <property type="match status" value="1"/>
</dbReference>
<dbReference type="Pfam" id="PF01470">
    <property type="entry name" value="Peptidase_C15"/>
    <property type="match status" value="1"/>
</dbReference>
<dbReference type="OrthoDB" id="39672at2157"/>
<dbReference type="PATRIC" id="fig|1227454.3.peg.621"/>
<keyword evidence="3" id="KW-0645">Protease</keyword>
<proteinExistence type="inferred from homology"/>
<dbReference type="PIRSF" id="PIRSF015592">
    <property type="entry name" value="Prld-crbxl_pptds"/>
    <property type="match status" value="1"/>
</dbReference>
<dbReference type="PANTHER" id="PTHR23402:SF1">
    <property type="entry name" value="PYROGLUTAMYL-PEPTIDASE I"/>
    <property type="match status" value="1"/>
</dbReference>
<evidence type="ECO:0000256" key="2">
    <source>
        <dbReference type="ARBA" id="ARBA00022490"/>
    </source>
</evidence>
<comment type="caution">
    <text evidence="6">The sequence shown here is derived from an EMBL/GenBank/DDBJ whole genome shotgun (WGS) entry which is preliminary data.</text>
</comment>
<dbReference type="GO" id="GO:0016920">
    <property type="term" value="F:pyroglutamyl-peptidase activity"/>
    <property type="evidence" value="ECO:0007669"/>
    <property type="project" value="InterPro"/>
</dbReference>
<keyword evidence="2" id="KW-0963">Cytoplasm</keyword>